<dbReference type="GO" id="GO:0005524">
    <property type="term" value="F:ATP binding"/>
    <property type="evidence" value="ECO:0007669"/>
    <property type="project" value="UniProtKB-KW"/>
</dbReference>
<name>A0AAU9E6V0_9FIRM</name>
<dbReference type="SUPFAM" id="SSF46689">
    <property type="entry name" value="Homeodomain-like"/>
    <property type="match status" value="1"/>
</dbReference>
<evidence type="ECO:0000256" key="5">
    <source>
        <dbReference type="ARBA" id="ARBA00023163"/>
    </source>
</evidence>
<dbReference type="EMBL" id="AP028654">
    <property type="protein sequence ID" value="BEP29850.1"/>
    <property type="molecule type" value="Genomic_DNA"/>
</dbReference>
<sequence>MNDIIKNSHIRCENMKLSKNQIISKKIINQSELHKKIEENKYIIDISKKFIDDINNYYSDSKFFGILTDPNGCILMTFGEGEIMEVAKNMKMIPGAYMNEDSIGTNAMSLVISEKKPIQISGDDHYILAYRKWTCSASPIINKSGKMLGIIDITGYKEFMHPHTLGIAISIANSITKIIEKEEANESLALEKKYSETIMDFINSGILTCDLEGNIKSYNRYIKEMFGFSSKELDSFKAWRLFKGWNDMTSSVYNNENYSDKEVFVNTKRNKLMYSLTVYPIYDTLGEVKNIILIFKDIKKIRKLANDIMGRHAIYTFDKIIGKSKKIKDVKKMAMKISDSKSTVLILGESGTGKESFAQSIHNYGVRKNESFVALNCAAIPKNLIETELFGYEEGAFTGAKKSGQPGKFEIADGGTLFLDEIGEMPLDMQSKLLRVIEEGVVCRVGGLKEMVVDVRLIAATNSNLEDDVVNGKFRKDLYYRLNVLPLKLPPLREIKEDIPLFIEHFMKKTSKKLNKNIVEVDFNLMASLKNYSWKGNVRELENFVEHAINAERIPIETLKQTKENKSLNFLNAKLGYSLEEIEKEYIIKTLIEKEYNITSVAKILGIGRNTLYRKMKKYKIDTSI</sequence>
<evidence type="ECO:0000256" key="4">
    <source>
        <dbReference type="ARBA" id="ARBA00023125"/>
    </source>
</evidence>
<dbReference type="RefSeq" id="WP_338535461.1">
    <property type="nucleotide sequence ID" value="NZ_AP028654.1"/>
</dbReference>
<dbReference type="SUPFAM" id="SSF55785">
    <property type="entry name" value="PYP-like sensor domain (PAS domain)"/>
    <property type="match status" value="1"/>
</dbReference>
<dbReference type="PROSITE" id="PS00675">
    <property type="entry name" value="SIGMA54_INTERACT_1"/>
    <property type="match status" value="1"/>
</dbReference>
<dbReference type="InterPro" id="IPR003018">
    <property type="entry name" value="GAF"/>
</dbReference>
<dbReference type="AlphaFoldDB" id="A0AAU9E6V0"/>
<keyword evidence="9" id="KW-1185">Reference proteome</keyword>
<dbReference type="NCBIfam" id="TIGR00229">
    <property type="entry name" value="sensory_box"/>
    <property type="match status" value="1"/>
</dbReference>
<dbReference type="Pfam" id="PF25601">
    <property type="entry name" value="AAA_lid_14"/>
    <property type="match status" value="1"/>
</dbReference>
<protein>
    <submittedName>
        <fullName evidence="8">Sigma-54-dependent Fis family transcriptional regulator</fullName>
    </submittedName>
</protein>
<keyword evidence="4" id="KW-0238">DNA-binding</keyword>
<dbReference type="Proteomes" id="UP001321786">
    <property type="component" value="Chromosome"/>
</dbReference>
<keyword evidence="3" id="KW-0805">Transcription regulation</keyword>
<dbReference type="InterPro" id="IPR003593">
    <property type="entry name" value="AAA+_ATPase"/>
</dbReference>
<dbReference type="CDD" id="cd00009">
    <property type="entry name" value="AAA"/>
    <property type="match status" value="1"/>
</dbReference>
<feature type="domain" description="Sigma-54 factor interaction" evidence="6">
    <location>
        <begin position="320"/>
        <end position="550"/>
    </location>
</feature>
<dbReference type="InterPro" id="IPR000014">
    <property type="entry name" value="PAS"/>
</dbReference>
<evidence type="ECO:0000256" key="3">
    <source>
        <dbReference type="ARBA" id="ARBA00023015"/>
    </source>
</evidence>
<keyword evidence="5" id="KW-0804">Transcription</keyword>
<dbReference type="Gene3D" id="3.40.50.300">
    <property type="entry name" value="P-loop containing nucleotide triphosphate hydrolases"/>
    <property type="match status" value="1"/>
</dbReference>
<evidence type="ECO:0000313" key="8">
    <source>
        <dbReference type="EMBL" id="BEP29850.1"/>
    </source>
</evidence>
<dbReference type="InterPro" id="IPR035965">
    <property type="entry name" value="PAS-like_dom_sf"/>
</dbReference>
<dbReference type="PROSITE" id="PS00676">
    <property type="entry name" value="SIGMA54_INTERACT_2"/>
    <property type="match status" value="1"/>
</dbReference>
<dbReference type="SMART" id="SM00382">
    <property type="entry name" value="AAA"/>
    <property type="match status" value="1"/>
</dbReference>
<dbReference type="Pfam" id="PF01590">
    <property type="entry name" value="GAF"/>
    <property type="match status" value="1"/>
</dbReference>
<dbReference type="InterPro" id="IPR002078">
    <property type="entry name" value="Sigma_54_int"/>
</dbReference>
<evidence type="ECO:0000256" key="2">
    <source>
        <dbReference type="ARBA" id="ARBA00022840"/>
    </source>
</evidence>
<dbReference type="Pfam" id="PF02954">
    <property type="entry name" value="HTH_8"/>
    <property type="match status" value="1"/>
</dbReference>
<dbReference type="InterPro" id="IPR025943">
    <property type="entry name" value="Sigma_54_int_dom_ATP-bd_2"/>
</dbReference>
<gene>
    <name evidence="8" type="ORF">HLPR_21810</name>
</gene>
<evidence type="ECO:0000259" key="7">
    <source>
        <dbReference type="PROSITE" id="PS50112"/>
    </source>
</evidence>
<dbReference type="PANTHER" id="PTHR32071">
    <property type="entry name" value="TRANSCRIPTIONAL REGULATORY PROTEIN"/>
    <property type="match status" value="1"/>
</dbReference>
<dbReference type="Pfam" id="PF00158">
    <property type="entry name" value="Sigma54_activat"/>
    <property type="match status" value="1"/>
</dbReference>
<proteinExistence type="predicted"/>
<dbReference type="Gene3D" id="3.30.450.20">
    <property type="entry name" value="PAS domain"/>
    <property type="match status" value="1"/>
</dbReference>
<dbReference type="PROSITE" id="PS50112">
    <property type="entry name" value="PAS"/>
    <property type="match status" value="1"/>
</dbReference>
<dbReference type="PANTHER" id="PTHR32071:SF57">
    <property type="entry name" value="C4-DICARBOXYLATE TRANSPORT TRANSCRIPTIONAL REGULATORY PROTEIN DCTD"/>
    <property type="match status" value="1"/>
</dbReference>
<dbReference type="PROSITE" id="PS50045">
    <property type="entry name" value="SIGMA54_INTERACT_4"/>
    <property type="match status" value="1"/>
</dbReference>
<dbReference type="GO" id="GO:0043565">
    <property type="term" value="F:sequence-specific DNA binding"/>
    <property type="evidence" value="ECO:0007669"/>
    <property type="project" value="InterPro"/>
</dbReference>
<dbReference type="InterPro" id="IPR009057">
    <property type="entry name" value="Homeodomain-like_sf"/>
</dbReference>
<organism evidence="8 9">
    <name type="scientific">Helicovermis profundi</name>
    <dbReference type="NCBI Taxonomy" id="3065157"/>
    <lineage>
        <taxon>Bacteria</taxon>
        <taxon>Bacillati</taxon>
        <taxon>Bacillota</taxon>
        <taxon>Clostridia</taxon>
        <taxon>Helicovermis</taxon>
    </lineage>
</organism>
<evidence type="ECO:0000256" key="1">
    <source>
        <dbReference type="ARBA" id="ARBA00022741"/>
    </source>
</evidence>
<dbReference type="Gene3D" id="3.30.450.40">
    <property type="match status" value="1"/>
</dbReference>
<dbReference type="InterPro" id="IPR002197">
    <property type="entry name" value="HTH_Fis"/>
</dbReference>
<feature type="domain" description="PAS" evidence="7">
    <location>
        <begin position="191"/>
        <end position="233"/>
    </location>
</feature>
<evidence type="ECO:0000259" key="6">
    <source>
        <dbReference type="PROSITE" id="PS50045"/>
    </source>
</evidence>
<keyword evidence="2" id="KW-0067">ATP-binding</keyword>
<dbReference type="InterPro" id="IPR029016">
    <property type="entry name" value="GAF-like_dom_sf"/>
</dbReference>
<dbReference type="Gene3D" id="1.10.8.60">
    <property type="match status" value="1"/>
</dbReference>
<dbReference type="CDD" id="cd00130">
    <property type="entry name" value="PAS"/>
    <property type="match status" value="1"/>
</dbReference>
<dbReference type="GO" id="GO:0006355">
    <property type="term" value="P:regulation of DNA-templated transcription"/>
    <property type="evidence" value="ECO:0007669"/>
    <property type="project" value="InterPro"/>
</dbReference>
<dbReference type="FunFam" id="3.40.50.300:FF:000006">
    <property type="entry name" value="DNA-binding transcriptional regulator NtrC"/>
    <property type="match status" value="1"/>
</dbReference>
<dbReference type="SUPFAM" id="SSF52540">
    <property type="entry name" value="P-loop containing nucleoside triphosphate hydrolases"/>
    <property type="match status" value="1"/>
</dbReference>
<reference evidence="8 9" key="1">
    <citation type="submission" date="2023-08" db="EMBL/GenBank/DDBJ databases">
        <title>Helicovermis profunda gen. nov., sp. nov., a novel mesophilic, fermentative bacterium within the Bacillota from a deep-sea hydrothermal vent chimney.</title>
        <authorList>
            <person name="Miyazaki U."/>
            <person name="Mizutani D."/>
            <person name="Hashimoto Y."/>
            <person name="Tame A."/>
            <person name="Sawayama S."/>
            <person name="Miyazaki J."/>
            <person name="Takai K."/>
            <person name="Nakagawa S."/>
        </authorList>
    </citation>
    <scope>NUCLEOTIDE SEQUENCE [LARGE SCALE GENOMIC DNA]</scope>
    <source>
        <strain evidence="8 9">S502</strain>
    </source>
</reference>
<dbReference type="KEGG" id="hprf:HLPR_21810"/>
<accession>A0AAU9E6V0</accession>
<dbReference type="Pfam" id="PF13426">
    <property type="entry name" value="PAS_9"/>
    <property type="match status" value="1"/>
</dbReference>
<dbReference type="InterPro" id="IPR025662">
    <property type="entry name" value="Sigma_54_int_dom_ATP-bd_1"/>
</dbReference>
<dbReference type="Gene3D" id="1.10.10.60">
    <property type="entry name" value="Homeodomain-like"/>
    <property type="match status" value="1"/>
</dbReference>
<dbReference type="PRINTS" id="PR01590">
    <property type="entry name" value="HTHFIS"/>
</dbReference>
<dbReference type="InterPro" id="IPR027417">
    <property type="entry name" value="P-loop_NTPase"/>
</dbReference>
<evidence type="ECO:0000313" key="9">
    <source>
        <dbReference type="Proteomes" id="UP001321786"/>
    </source>
</evidence>
<keyword evidence="1" id="KW-0547">Nucleotide-binding</keyword>
<dbReference type="InterPro" id="IPR058031">
    <property type="entry name" value="AAA_lid_NorR"/>
</dbReference>